<accession>A0A4Y9EQE8</accession>
<keyword evidence="16" id="KW-0675">Receptor</keyword>
<evidence type="ECO:0000256" key="12">
    <source>
        <dbReference type="RuleBase" id="RU003357"/>
    </source>
</evidence>
<evidence type="ECO:0000256" key="3">
    <source>
        <dbReference type="ARBA" id="ARBA00022452"/>
    </source>
</evidence>
<evidence type="ECO:0000259" key="14">
    <source>
        <dbReference type="Pfam" id="PF00593"/>
    </source>
</evidence>
<dbReference type="InterPro" id="IPR000531">
    <property type="entry name" value="Beta-barrel_TonB"/>
</dbReference>
<comment type="caution">
    <text evidence="16">The sequence shown here is derived from an EMBL/GenBank/DDBJ whole genome shotgun (WGS) entry which is preliminary data.</text>
</comment>
<dbReference type="InterPro" id="IPR036942">
    <property type="entry name" value="Beta-barrel_TonB_sf"/>
</dbReference>
<dbReference type="Gene3D" id="2.40.170.20">
    <property type="entry name" value="TonB-dependent receptor, beta-barrel domain"/>
    <property type="match status" value="1"/>
</dbReference>
<dbReference type="InterPro" id="IPR012910">
    <property type="entry name" value="Plug_dom"/>
</dbReference>
<dbReference type="OrthoDB" id="9760333at2"/>
<evidence type="ECO:0000256" key="7">
    <source>
        <dbReference type="ARBA" id="ARBA00023065"/>
    </source>
</evidence>
<proteinExistence type="inferred from homology"/>
<reference evidence="16 17" key="1">
    <citation type="submission" date="2019-02" db="EMBL/GenBank/DDBJ databases">
        <title>Polymorphobacter sp. isolated from the lake at the Tibet of China.</title>
        <authorList>
            <person name="Li A."/>
        </authorList>
    </citation>
    <scope>NUCLEOTIDE SEQUENCE [LARGE SCALE GENOMIC DNA]</scope>
    <source>
        <strain evidence="16 17">DJ1R-1</strain>
    </source>
</reference>
<gene>
    <name evidence="16" type="ORF">EUV02_02095</name>
</gene>
<keyword evidence="10 11" id="KW-0998">Cell outer membrane</keyword>
<sequence>MVTDNQANATRRLHRHWLAGTVSLLAIGAPVAAHAAEVAAPDAAATEKTASADATNYDEIVVTARHRSENLQTTPVAISVLSGDLLRKTNTNTIEQALTFVPSAQFTTFNPRNSSINIRGLGNNIGLASDGLDPGVGFYVDQVYFNRPGTATFDLIDIERIEVLRGPQGTLYGKNTTAGAVVVTSAKPTFDLHAGGEVSIGNYGYFQGKASVSGPLVADKLALRLSGAVTVRNGTLVNLYNDQKQNDLNNLALRGQLLFTPTSDISVRVIGDYSKQDVACCNQVLSNIVTPSNGKNFVALSKPFGYTPVVDPFARQANTNSPLSAFGETGGVSMAVDWTLSGMTLTSVTAWRFWNWAPQNDLDFTPMSAFTSANNADQQNQFSQELRIASNGTNTIDYVGGLFFFDEKIDQDLVIGYGNAAMSLFVSPFLPALVLNGVTQTTANHYHTQSLAGFGQATWHINDKLNLTGGLRYTYDWKDGIYSATVAGGVPLTGFPPLFSAIRNGFASPGNFNVSVNEGALSGMANLSYQAADNLMVYGTYSRGSRSGGLNLIQLPPGVSPVVATETLNNFEIGLKSQWFDRRLTFNAALFYIEDNDYQAQTYDVDHAVLYLANVPKVTSQGVEIDIQARPFDNLSLYGSLTYDNAKYDSFPTGPCGLENATKPSCDLSNTQLPGVPEWAAAAGGEFDQPLNLGSMPATAYVGVDWSYRSSINTTAANSIYTISGPLNLVNARIGIRAESGIWDAYVWAKNLFDEEYFTTVSPGVGATGALTASLGDPQMYGLTVRFRY</sequence>
<keyword evidence="2 11" id="KW-0813">Transport</keyword>
<dbReference type="Proteomes" id="UP000297737">
    <property type="component" value="Unassembled WGS sequence"/>
</dbReference>
<keyword evidence="17" id="KW-1185">Reference proteome</keyword>
<evidence type="ECO:0000313" key="16">
    <source>
        <dbReference type="EMBL" id="TFU05837.1"/>
    </source>
</evidence>
<evidence type="ECO:0000313" key="17">
    <source>
        <dbReference type="Proteomes" id="UP000297737"/>
    </source>
</evidence>
<organism evidence="16 17">
    <name type="scientific">Glacieibacterium arshaanense</name>
    <dbReference type="NCBI Taxonomy" id="2511025"/>
    <lineage>
        <taxon>Bacteria</taxon>
        <taxon>Pseudomonadati</taxon>
        <taxon>Pseudomonadota</taxon>
        <taxon>Alphaproteobacteria</taxon>
        <taxon>Sphingomonadales</taxon>
        <taxon>Sphingosinicellaceae</taxon>
        <taxon>Glacieibacterium</taxon>
    </lineage>
</organism>
<evidence type="ECO:0000256" key="4">
    <source>
        <dbReference type="ARBA" id="ARBA00022496"/>
    </source>
</evidence>
<protein>
    <submittedName>
        <fullName evidence="16">TonB-dependent receptor</fullName>
    </submittedName>
</protein>
<dbReference type="PANTHER" id="PTHR32552">
    <property type="entry name" value="FERRICHROME IRON RECEPTOR-RELATED"/>
    <property type="match status" value="1"/>
</dbReference>
<dbReference type="RefSeq" id="WP_135244562.1">
    <property type="nucleotide sequence ID" value="NZ_SIHO01000001.1"/>
</dbReference>
<keyword evidence="13" id="KW-0732">Signal</keyword>
<evidence type="ECO:0000256" key="2">
    <source>
        <dbReference type="ARBA" id="ARBA00022448"/>
    </source>
</evidence>
<keyword evidence="8 12" id="KW-0798">TonB box</keyword>
<dbReference type="AlphaFoldDB" id="A0A4Y9EQE8"/>
<evidence type="ECO:0000256" key="10">
    <source>
        <dbReference type="ARBA" id="ARBA00023237"/>
    </source>
</evidence>
<dbReference type="EMBL" id="SIHO01000001">
    <property type="protein sequence ID" value="TFU05837.1"/>
    <property type="molecule type" value="Genomic_DNA"/>
</dbReference>
<comment type="similarity">
    <text evidence="11 12">Belongs to the TonB-dependent receptor family.</text>
</comment>
<dbReference type="Pfam" id="PF00593">
    <property type="entry name" value="TonB_dep_Rec_b-barrel"/>
    <property type="match status" value="1"/>
</dbReference>
<name>A0A4Y9EQE8_9SPHN</name>
<evidence type="ECO:0000256" key="6">
    <source>
        <dbReference type="ARBA" id="ARBA00023004"/>
    </source>
</evidence>
<evidence type="ECO:0000256" key="11">
    <source>
        <dbReference type="PROSITE-ProRule" id="PRU01360"/>
    </source>
</evidence>
<dbReference type="InterPro" id="IPR039426">
    <property type="entry name" value="TonB-dep_rcpt-like"/>
</dbReference>
<feature type="chain" id="PRO_5021449733" evidence="13">
    <location>
        <begin position="36"/>
        <end position="789"/>
    </location>
</feature>
<evidence type="ECO:0000256" key="5">
    <source>
        <dbReference type="ARBA" id="ARBA00022692"/>
    </source>
</evidence>
<dbReference type="CDD" id="cd01347">
    <property type="entry name" value="ligand_gated_channel"/>
    <property type="match status" value="1"/>
</dbReference>
<dbReference type="SUPFAM" id="SSF56935">
    <property type="entry name" value="Porins"/>
    <property type="match status" value="1"/>
</dbReference>
<evidence type="ECO:0000256" key="1">
    <source>
        <dbReference type="ARBA" id="ARBA00004571"/>
    </source>
</evidence>
<feature type="domain" description="TonB-dependent receptor plug" evidence="15">
    <location>
        <begin position="71"/>
        <end position="180"/>
    </location>
</feature>
<dbReference type="PANTHER" id="PTHR32552:SF81">
    <property type="entry name" value="TONB-DEPENDENT OUTER MEMBRANE RECEPTOR"/>
    <property type="match status" value="1"/>
</dbReference>
<feature type="signal peptide" evidence="13">
    <location>
        <begin position="1"/>
        <end position="35"/>
    </location>
</feature>
<evidence type="ECO:0000256" key="8">
    <source>
        <dbReference type="ARBA" id="ARBA00023077"/>
    </source>
</evidence>
<keyword evidence="3 11" id="KW-1134">Transmembrane beta strand</keyword>
<evidence type="ECO:0000259" key="15">
    <source>
        <dbReference type="Pfam" id="PF07715"/>
    </source>
</evidence>
<keyword evidence="6" id="KW-0408">Iron</keyword>
<dbReference type="PROSITE" id="PS52016">
    <property type="entry name" value="TONB_DEPENDENT_REC_3"/>
    <property type="match status" value="1"/>
</dbReference>
<dbReference type="GO" id="GO:0006826">
    <property type="term" value="P:iron ion transport"/>
    <property type="evidence" value="ECO:0007669"/>
    <property type="project" value="UniProtKB-KW"/>
</dbReference>
<evidence type="ECO:0000256" key="9">
    <source>
        <dbReference type="ARBA" id="ARBA00023136"/>
    </source>
</evidence>
<keyword evidence="7" id="KW-0406">Ion transport</keyword>
<keyword evidence="5 11" id="KW-0812">Transmembrane</keyword>
<comment type="subcellular location">
    <subcellularLocation>
        <location evidence="1 11">Cell outer membrane</location>
        <topology evidence="1 11">Multi-pass membrane protein</topology>
    </subcellularLocation>
</comment>
<keyword evidence="4" id="KW-0410">Iron transport</keyword>
<feature type="domain" description="TonB-dependent receptor-like beta-barrel" evidence="14">
    <location>
        <begin position="323"/>
        <end position="752"/>
    </location>
</feature>
<dbReference type="Pfam" id="PF07715">
    <property type="entry name" value="Plug"/>
    <property type="match status" value="1"/>
</dbReference>
<dbReference type="GO" id="GO:0009279">
    <property type="term" value="C:cell outer membrane"/>
    <property type="evidence" value="ECO:0007669"/>
    <property type="project" value="UniProtKB-SubCell"/>
</dbReference>
<keyword evidence="9 11" id="KW-0472">Membrane</keyword>
<evidence type="ECO:0000256" key="13">
    <source>
        <dbReference type="SAM" id="SignalP"/>
    </source>
</evidence>